<evidence type="ECO:0000256" key="4">
    <source>
        <dbReference type="ARBA" id="ARBA00023163"/>
    </source>
</evidence>
<dbReference type="PRINTS" id="PR00032">
    <property type="entry name" value="HTHARAC"/>
</dbReference>
<dbReference type="Pfam" id="PF12833">
    <property type="entry name" value="HTH_18"/>
    <property type="match status" value="1"/>
</dbReference>
<dbReference type="InterPro" id="IPR050204">
    <property type="entry name" value="AraC_XylS_family_regulators"/>
</dbReference>
<keyword evidence="7" id="KW-1185">Reference proteome</keyword>
<dbReference type="InterPro" id="IPR037923">
    <property type="entry name" value="HTH-like"/>
</dbReference>
<evidence type="ECO:0000259" key="5">
    <source>
        <dbReference type="PROSITE" id="PS01124"/>
    </source>
</evidence>
<dbReference type="Proteomes" id="UP001336835">
    <property type="component" value="Unassembled WGS sequence"/>
</dbReference>
<dbReference type="PANTHER" id="PTHR46796:SF13">
    <property type="entry name" value="HTH-TYPE TRANSCRIPTIONAL ACTIVATOR RHAS"/>
    <property type="match status" value="1"/>
</dbReference>
<evidence type="ECO:0000313" key="7">
    <source>
        <dbReference type="Proteomes" id="UP001336835"/>
    </source>
</evidence>
<sequence>MYFTSLPDHSKPGFDEQRHFEQFKKHNIIFNALSQQSYCDNHVGCLSFKTVLSGEEWYGVNRNQLAVRPGQFLLLNNDQNYSCRIDTEQSSRCFSIFFKSEFASTVFQDAISSEEILLDDPFRLSEKPLEFFQTLNAITPKLQMQLDDLLLFLDRWGYNAYGIDEKLSSILLEFIGIHKIELKRSKQVEAIKTSTKTELYKRLCTAKDLLHSSYMDNPDLATIGKASCLSISQLVRQFKAAFGLTPHQYLIRIKLNKAAELLQNTSMGVNEITWSCGFENQSAFCRAFKESYGLQPNIFRATKK</sequence>
<dbReference type="InterPro" id="IPR009057">
    <property type="entry name" value="Homeodomain-like_sf"/>
</dbReference>
<proteinExistence type="predicted"/>
<gene>
    <name evidence="6" type="ORF">VRU48_03805</name>
</gene>
<dbReference type="SUPFAM" id="SSF51215">
    <property type="entry name" value="Regulatory protein AraC"/>
    <property type="match status" value="1"/>
</dbReference>
<keyword evidence="4" id="KW-0804">Transcription</keyword>
<organism evidence="6 7">
    <name type="scientific">Pedobacter albus</name>
    <dbReference type="NCBI Taxonomy" id="3113905"/>
    <lineage>
        <taxon>Bacteria</taxon>
        <taxon>Pseudomonadati</taxon>
        <taxon>Bacteroidota</taxon>
        <taxon>Sphingobacteriia</taxon>
        <taxon>Sphingobacteriales</taxon>
        <taxon>Sphingobacteriaceae</taxon>
        <taxon>Pedobacter</taxon>
    </lineage>
</organism>
<dbReference type="InterPro" id="IPR018060">
    <property type="entry name" value="HTH_AraC"/>
</dbReference>
<keyword evidence="3" id="KW-0238">DNA-binding</keyword>
<evidence type="ECO:0000256" key="3">
    <source>
        <dbReference type="ARBA" id="ARBA00023125"/>
    </source>
</evidence>
<protein>
    <submittedName>
        <fullName evidence="6">AraC family transcriptional regulator</fullName>
    </submittedName>
</protein>
<dbReference type="PROSITE" id="PS01124">
    <property type="entry name" value="HTH_ARAC_FAMILY_2"/>
    <property type="match status" value="1"/>
</dbReference>
<dbReference type="Gene3D" id="1.10.10.60">
    <property type="entry name" value="Homeodomain-like"/>
    <property type="match status" value="2"/>
</dbReference>
<evidence type="ECO:0000313" key="6">
    <source>
        <dbReference type="EMBL" id="MEE1944219.1"/>
    </source>
</evidence>
<evidence type="ECO:0000256" key="2">
    <source>
        <dbReference type="ARBA" id="ARBA00023015"/>
    </source>
</evidence>
<feature type="domain" description="HTH araC/xylS-type" evidence="5">
    <location>
        <begin position="204"/>
        <end position="302"/>
    </location>
</feature>
<reference evidence="6 7" key="1">
    <citation type="submission" date="2024-01" db="EMBL/GenBank/DDBJ databases">
        <title>Pedobacter sp. nov., isolated from fresh soil.</title>
        <authorList>
            <person name="Le N.T.T."/>
        </authorList>
    </citation>
    <scope>NUCLEOTIDE SEQUENCE [LARGE SCALE GENOMIC DNA]</scope>
    <source>
        <strain evidence="6 7">KR3-3</strain>
    </source>
</reference>
<comment type="caution">
    <text evidence="6">The sequence shown here is derived from an EMBL/GenBank/DDBJ whole genome shotgun (WGS) entry which is preliminary data.</text>
</comment>
<name>A0ABU7I441_9SPHI</name>
<evidence type="ECO:0000256" key="1">
    <source>
        <dbReference type="ARBA" id="ARBA00022490"/>
    </source>
</evidence>
<keyword evidence="2" id="KW-0805">Transcription regulation</keyword>
<dbReference type="SMART" id="SM00342">
    <property type="entry name" value="HTH_ARAC"/>
    <property type="match status" value="1"/>
</dbReference>
<dbReference type="PANTHER" id="PTHR46796">
    <property type="entry name" value="HTH-TYPE TRANSCRIPTIONAL ACTIVATOR RHAS-RELATED"/>
    <property type="match status" value="1"/>
</dbReference>
<dbReference type="SUPFAM" id="SSF46689">
    <property type="entry name" value="Homeodomain-like"/>
    <property type="match status" value="2"/>
</dbReference>
<accession>A0ABU7I441</accession>
<dbReference type="RefSeq" id="WP_330106594.1">
    <property type="nucleotide sequence ID" value="NZ_JAZDQT010000001.1"/>
</dbReference>
<dbReference type="EMBL" id="JAZDQT010000001">
    <property type="protein sequence ID" value="MEE1944219.1"/>
    <property type="molecule type" value="Genomic_DNA"/>
</dbReference>
<dbReference type="InterPro" id="IPR020449">
    <property type="entry name" value="Tscrpt_reg_AraC-type_HTH"/>
</dbReference>
<keyword evidence="1" id="KW-0963">Cytoplasm</keyword>